<reference evidence="1" key="1">
    <citation type="journal article" date="2020" name="bioRxiv">
        <title>Comparative genomics of Chlamydomonas.</title>
        <authorList>
            <person name="Craig R.J."/>
            <person name="Hasan A.R."/>
            <person name="Ness R.W."/>
            <person name="Keightley P.D."/>
        </authorList>
    </citation>
    <scope>NUCLEOTIDE SEQUENCE</scope>
    <source>
        <strain evidence="1">CCAP 11/173</strain>
    </source>
</reference>
<dbReference type="EMBL" id="JAEHOD010000109">
    <property type="protein sequence ID" value="KAG2426112.1"/>
    <property type="molecule type" value="Genomic_DNA"/>
</dbReference>
<gene>
    <name evidence="1" type="ORF">HYH02_014867</name>
</gene>
<evidence type="ECO:0008006" key="3">
    <source>
        <dbReference type="Google" id="ProtNLM"/>
    </source>
</evidence>
<keyword evidence="2" id="KW-1185">Reference proteome</keyword>
<dbReference type="OrthoDB" id="523829at2759"/>
<protein>
    <recommendedName>
        <fullName evidence="3">Nucleotide-diphospho-sugar transferase domain-containing protein</fullName>
    </recommendedName>
</protein>
<sequence length="677" mass="75685">MWADNRVLDGSQGLFRLREAGYAHVLGVLEEPVQCERLRFVFFPWLAEEGPVSCGTYATKDPVTGKDYPFRFNYFAKGFGMSAWWKKFFTAGRAVALGYNVLAVDLDVMIMDDWYWRVKQPPLSNYHMLSQNEWGINLNCGFMYFQNAASNGPVAWILFDYMYRAVRWAEDDSWLAEMSPSYRKHRGMPITEQGMLQECVFSCAVGRPTYAAVLNIWRDDKEAYAKLNTTEHELFKALHDPLHKVWEERKAYNVTGELAAAVCEQYKKTNCTAPMTRVAISTVELKMPHSGGQYPLHLGGYPFNKTLGRWALAYKAAFAELGVPLPPDPEDPATAAAANATKPELFGYLAVRDGGESHCMGCWAQSTWMMAGKHGWWHRHLLPPVQRGKIGAGHMWAGLMPGDFQKHLIYMWTGHWNRRIAARASEGRQRMFLANQPVQGPGGRVEVPEWRAVVAYAPGVVHPGLSKEQFLQAAAGLAQVAVAFRAIAAWPAVPCDSDWALLPEVRGKIQKPIKHTIPWSTYLDTTFQVVPFGDSLESLQCDWPGFSHVDCLVNRQHQGQEVGRGMMGVEFAALRSVLGGRGAASTQNTIDLGAGPAPPSAGNMQFATVSHSTLISLNSEALLSRLAMETIAVFWLDRLLGSVANMTGEAGEMYTRWHTKCQALHYYTLPAAHRQLW</sequence>
<name>A0A835SF72_9CHLO</name>
<accession>A0A835SF72</accession>
<proteinExistence type="predicted"/>
<evidence type="ECO:0000313" key="1">
    <source>
        <dbReference type="EMBL" id="KAG2426112.1"/>
    </source>
</evidence>
<comment type="caution">
    <text evidence="1">The sequence shown here is derived from an EMBL/GenBank/DDBJ whole genome shotgun (WGS) entry which is preliminary data.</text>
</comment>
<evidence type="ECO:0000313" key="2">
    <source>
        <dbReference type="Proteomes" id="UP000613740"/>
    </source>
</evidence>
<dbReference type="AlphaFoldDB" id="A0A835SF72"/>
<organism evidence="1 2">
    <name type="scientific">Chlamydomonas schloesseri</name>
    <dbReference type="NCBI Taxonomy" id="2026947"/>
    <lineage>
        <taxon>Eukaryota</taxon>
        <taxon>Viridiplantae</taxon>
        <taxon>Chlorophyta</taxon>
        <taxon>core chlorophytes</taxon>
        <taxon>Chlorophyceae</taxon>
        <taxon>CS clade</taxon>
        <taxon>Chlamydomonadales</taxon>
        <taxon>Chlamydomonadaceae</taxon>
        <taxon>Chlamydomonas</taxon>
    </lineage>
</organism>
<dbReference type="Proteomes" id="UP000613740">
    <property type="component" value="Unassembled WGS sequence"/>
</dbReference>